<accession>M2V8C5</accession>
<protein>
    <submittedName>
        <fullName evidence="1">Uncharacterized protein</fullName>
    </submittedName>
</protein>
<reference evidence="2" key="2">
    <citation type="journal article" date="2013" name="PLoS Genet.">
        <title>Comparative genome structure, secondary metabolite, and effector coding capacity across Cochliobolus pathogens.</title>
        <authorList>
            <person name="Condon B.J."/>
            <person name="Leng Y."/>
            <person name="Wu D."/>
            <person name="Bushley K.E."/>
            <person name="Ohm R.A."/>
            <person name="Otillar R."/>
            <person name="Martin J."/>
            <person name="Schackwitz W."/>
            <person name="Grimwood J."/>
            <person name="MohdZainudin N."/>
            <person name="Xue C."/>
            <person name="Wang R."/>
            <person name="Manning V.A."/>
            <person name="Dhillon B."/>
            <person name="Tu Z.J."/>
            <person name="Steffenson B.J."/>
            <person name="Salamov A."/>
            <person name="Sun H."/>
            <person name="Lowry S."/>
            <person name="LaButti K."/>
            <person name="Han J."/>
            <person name="Copeland A."/>
            <person name="Lindquist E."/>
            <person name="Barry K."/>
            <person name="Schmutz J."/>
            <person name="Baker S.E."/>
            <person name="Ciuffetti L.M."/>
            <person name="Grigoriev I.V."/>
            <person name="Zhong S."/>
            <person name="Turgeon B.G."/>
        </authorList>
    </citation>
    <scope>NUCLEOTIDE SEQUENCE [LARGE SCALE GENOMIC DNA]</scope>
    <source>
        <strain evidence="2">C5 / ATCC 48332 / race O</strain>
    </source>
</reference>
<gene>
    <name evidence="1" type="ORF">COCHEDRAFT_1019610</name>
</gene>
<dbReference type="EMBL" id="KB445570">
    <property type="protein sequence ID" value="EMD96237.1"/>
    <property type="molecule type" value="Genomic_DNA"/>
</dbReference>
<name>M2V8C5_COCH5</name>
<dbReference type="Proteomes" id="UP000016936">
    <property type="component" value="Unassembled WGS sequence"/>
</dbReference>
<evidence type="ECO:0000313" key="2">
    <source>
        <dbReference type="Proteomes" id="UP000016936"/>
    </source>
</evidence>
<organism evidence="1 2">
    <name type="scientific">Cochliobolus heterostrophus (strain C5 / ATCC 48332 / race O)</name>
    <name type="common">Southern corn leaf blight fungus</name>
    <name type="synonym">Bipolaris maydis</name>
    <dbReference type="NCBI Taxonomy" id="701091"/>
    <lineage>
        <taxon>Eukaryota</taxon>
        <taxon>Fungi</taxon>
        <taxon>Dikarya</taxon>
        <taxon>Ascomycota</taxon>
        <taxon>Pezizomycotina</taxon>
        <taxon>Dothideomycetes</taxon>
        <taxon>Pleosporomycetidae</taxon>
        <taxon>Pleosporales</taxon>
        <taxon>Pleosporineae</taxon>
        <taxon>Pleosporaceae</taxon>
        <taxon>Bipolaris</taxon>
    </lineage>
</organism>
<proteinExistence type="predicted"/>
<reference evidence="1 2" key="1">
    <citation type="journal article" date="2012" name="PLoS Pathog.">
        <title>Diverse lifestyles and strategies of plant pathogenesis encoded in the genomes of eighteen Dothideomycetes fungi.</title>
        <authorList>
            <person name="Ohm R.A."/>
            <person name="Feau N."/>
            <person name="Henrissat B."/>
            <person name="Schoch C.L."/>
            <person name="Horwitz B.A."/>
            <person name="Barry K.W."/>
            <person name="Condon B.J."/>
            <person name="Copeland A.C."/>
            <person name="Dhillon B."/>
            <person name="Glaser F."/>
            <person name="Hesse C.N."/>
            <person name="Kosti I."/>
            <person name="LaButti K."/>
            <person name="Lindquist E.A."/>
            <person name="Lucas S."/>
            <person name="Salamov A.A."/>
            <person name="Bradshaw R.E."/>
            <person name="Ciuffetti L."/>
            <person name="Hamelin R.C."/>
            <person name="Kema G.H.J."/>
            <person name="Lawrence C."/>
            <person name="Scott J.A."/>
            <person name="Spatafora J.W."/>
            <person name="Turgeon B.G."/>
            <person name="de Wit P.J.G.M."/>
            <person name="Zhong S."/>
            <person name="Goodwin S.B."/>
            <person name="Grigoriev I.V."/>
        </authorList>
    </citation>
    <scope>NUCLEOTIDE SEQUENCE [LARGE SCALE GENOMIC DNA]</scope>
    <source>
        <strain evidence="2">C5 / ATCC 48332 / race O</strain>
    </source>
</reference>
<sequence>MTAQAEENMRRVCQGRPSLTLHGLPRTRCMRQNGRPRRAATPLPWLMKYLSIIFNA</sequence>
<dbReference type="AlphaFoldDB" id="M2V8C5"/>
<keyword evidence="2" id="KW-1185">Reference proteome</keyword>
<dbReference type="HOGENOM" id="CLU_3014029_0_0_1"/>
<evidence type="ECO:0000313" key="1">
    <source>
        <dbReference type="EMBL" id="EMD96237.1"/>
    </source>
</evidence>